<dbReference type="SUPFAM" id="SSF51445">
    <property type="entry name" value="(Trans)glycosidases"/>
    <property type="match status" value="1"/>
</dbReference>
<feature type="compositionally biased region" description="Low complexity" evidence="1">
    <location>
        <begin position="61"/>
        <end position="91"/>
    </location>
</feature>
<protein>
    <recommendedName>
        <fullName evidence="3">Asl1-like glycosyl hydrolase catalytic domain-containing protein</fullName>
    </recommendedName>
</protein>
<feature type="signal peptide" evidence="2">
    <location>
        <begin position="1"/>
        <end position="20"/>
    </location>
</feature>
<dbReference type="Pfam" id="PF11790">
    <property type="entry name" value="Glyco_hydro_cc"/>
    <property type="match status" value="1"/>
</dbReference>
<accession>A0AAF0EFE9</accession>
<dbReference type="GO" id="GO:0009277">
    <property type="term" value="C:fungal-type cell wall"/>
    <property type="evidence" value="ECO:0007669"/>
    <property type="project" value="TreeGrafter"/>
</dbReference>
<dbReference type="InterPro" id="IPR017853">
    <property type="entry name" value="GH"/>
</dbReference>
<dbReference type="AlphaFoldDB" id="A0AAF0EFE9"/>
<dbReference type="InterPro" id="IPR024655">
    <property type="entry name" value="Asl1_glyco_hydro_catalytic"/>
</dbReference>
<name>A0AAF0EFE9_9BASI</name>
<feature type="region of interest" description="Disordered" evidence="1">
    <location>
        <begin position="56"/>
        <end position="99"/>
    </location>
</feature>
<feature type="domain" description="Asl1-like glycosyl hydrolase catalytic" evidence="3">
    <location>
        <begin position="102"/>
        <end position="337"/>
    </location>
</feature>
<dbReference type="InterPro" id="IPR053183">
    <property type="entry name" value="ASL1"/>
</dbReference>
<evidence type="ECO:0000259" key="3">
    <source>
        <dbReference type="Pfam" id="PF11790"/>
    </source>
</evidence>
<evidence type="ECO:0000256" key="2">
    <source>
        <dbReference type="SAM" id="SignalP"/>
    </source>
</evidence>
<dbReference type="Proteomes" id="UP001214415">
    <property type="component" value="Chromosome 6"/>
</dbReference>
<dbReference type="Gene3D" id="3.20.20.80">
    <property type="entry name" value="Glycosidases"/>
    <property type="match status" value="1"/>
</dbReference>
<reference evidence="4" key="1">
    <citation type="submission" date="2023-03" db="EMBL/GenBank/DDBJ databases">
        <title>Mating type loci evolution in Malassezia.</title>
        <authorList>
            <person name="Coelho M.A."/>
        </authorList>
    </citation>
    <scope>NUCLEOTIDE SEQUENCE</scope>
    <source>
        <strain evidence="4">CBS 12830</strain>
    </source>
</reference>
<keyword evidence="5" id="KW-1185">Reference proteome</keyword>
<dbReference type="GO" id="GO:0071966">
    <property type="term" value="P:fungal-type cell wall polysaccharide metabolic process"/>
    <property type="evidence" value="ECO:0007669"/>
    <property type="project" value="TreeGrafter"/>
</dbReference>
<organism evidence="4 5">
    <name type="scientific">Malassezia equina</name>
    <dbReference type="NCBI Taxonomy" id="1381935"/>
    <lineage>
        <taxon>Eukaryota</taxon>
        <taxon>Fungi</taxon>
        <taxon>Dikarya</taxon>
        <taxon>Basidiomycota</taxon>
        <taxon>Ustilaginomycotina</taxon>
        <taxon>Malasseziomycetes</taxon>
        <taxon>Malasseziales</taxon>
        <taxon>Malasseziaceae</taxon>
        <taxon>Malassezia</taxon>
    </lineage>
</organism>
<dbReference type="PANTHER" id="PTHR34154">
    <property type="entry name" value="ALKALI-SENSITIVE LINKAGE PROTEIN 1"/>
    <property type="match status" value="1"/>
</dbReference>
<sequence length="345" mass="38394">MKVNTVAITIALVLASSVDADIMVRRRPHRDIAAQRRNLDILHGFEDGVSSFMNSFHHNSDGSSSSSSSSNDNDNGRSDVSSGSWPSGPSSKNPLANKPKLGLAWPNGDSMNITNFIKSKVSWYYTWSPTPGMSNPPSDITFCPMLWGFKHLSSFREHVLNNPNANQNSGKCVLAMNEVNQKGQADMSVGAACGLMRDNIVPLKKDHSFYIVSPSTTSAPSGKKWMQNFRQQCSDVWDDIDAVAVHYYDTNVTAFQEYVRDWHDTFNKPIWVTEYACHNFNGGAQCSDVDTFVFQKAMSTWFDQQDFVEAYAPFGVMQQMQGINTNNQLTNNGEPNILFNAIASR</sequence>
<dbReference type="EMBL" id="CP119905">
    <property type="protein sequence ID" value="WFD24409.1"/>
    <property type="molecule type" value="Genomic_DNA"/>
</dbReference>
<gene>
    <name evidence="4" type="ORF">MEQU1_003109</name>
</gene>
<evidence type="ECO:0000256" key="1">
    <source>
        <dbReference type="SAM" id="MobiDB-lite"/>
    </source>
</evidence>
<proteinExistence type="predicted"/>
<evidence type="ECO:0000313" key="4">
    <source>
        <dbReference type="EMBL" id="WFD24409.1"/>
    </source>
</evidence>
<evidence type="ECO:0000313" key="5">
    <source>
        <dbReference type="Proteomes" id="UP001214415"/>
    </source>
</evidence>
<keyword evidence="2" id="KW-0732">Signal</keyword>
<dbReference type="PANTHER" id="PTHR34154:SF3">
    <property type="entry name" value="ALKALI-SENSITIVE LINKAGE PROTEIN 1"/>
    <property type="match status" value="1"/>
</dbReference>
<feature type="chain" id="PRO_5042093009" description="Asl1-like glycosyl hydrolase catalytic domain-containing protein" evidence="2">
    <location>
        <begin position="21"/>
        <end position="345"/>
    </location>
</feature>